<evidence type="ECO:0000256" key="3">
    <source>
        <dbReference type="SAM" id="MobiDB-lite"/>
    </source>
</evidence>
<organism evidence="5 6">
    <name type="scientific">Tilletiopsis washingtonensis</name>
    <dbReference type="NCBI Taxonomy" id="58919"/>
    <lineage>
        <taxon>Eukaryota</taxon>
        <taxon>Fungi</taxon>
        <taxon>Dikarya</taxon>
        <taxon>Basidiomycota</taxon>
        <taxon>Ustilaginomycotina</taxon>
        <taxon>Exobasidiomycetes</taxon>
        <taxon>Entylomatales</taxon>
        <taxon>Entylomatales incertae sedis</taxon>
        <taxon>Tilletiopsis</taxon>
    </lineage>
</organism>
<sequence length="360" mass="39543">MLLPLLRTRAPQLLALRRLAPAAAPAAAVRAFVAAPRLLQAVADEAVPAAAVAPGAAVVHKKPRAARKPSAAASGTAAKKAPRAGTKAAAAAQLRSDRAAARAQKAQDKEKAAKEKAKEKAAKAKAREQQKKEAARAKQERTKAAEQRKAARARPWERRDEAGKLIPLPSETKPVKVLPYALFVGEQAKLPEILEDPSVYITKPDGSRARSLTAIARHLSAKWKASEQLQQSYKERAQAALPEYERKLEAWQRSLTPDDVARQHLYALAQRRAGKTKRQTQTVRGSAQPKKPYTAFFLFLRQHRAQAGEMKVVDSARQAGEQWRAMSEADKAPFAKEAEELREQYVRDMAAYKRNAEAQS</sequence>
<dbReference type="Pfam" id="PF00505">
    <property type="entry name" value="HMG_box"/>
    <property type="match status" value="1"/>
</dbReference>
<feature type="domain" description="HMG box" evidence="4">
    <location>
        <begin position="289"/>
        <end position="353"/>
    </location>
</feature>
<feature type="region of interest" description="Disordered" evidence="3">
    <location>
        <begin position="56"/>
        <end position="157"/>
    </location>
</feature>
<evidence type="ECO:0000256" key="1">
    <source>
        <dbReference type="ARBA" id="ARBA00023125"/>
    </source>
</evidence>
<dbReference type="InterPro" id="IPR036910">
    <property type="entry name" value="HMG_box_dom_sf"/>
</dbReference>
<dbReference type="SUPFAM" id="SSF47095">
    <property type="entry name" value="HMG-box"/>
    <property type="match status" value="2"/>
</dbReference>
<proteinExistence type="predicted"/>
<dbReference type="Proteomes" id="UP000245946">
    <property type="component" value="Unassembled WGS sequence"/>
</dbReference>
<dbReference type="AlphaFoldDB" id="A0A316ZH25"/>
<accession>A0A316ZH25</accession>
<dbReference type="OrthoDB" id="5550281at2759"/>
<dbReference type="PROSITE" id="PS50118">
    <property type="entry name" value="HMG_BOX_2"/>
    <property type="match status" value="1"/>
</dbReference>
<keyword evidence="6" id="KW-1185">Reference proteome</keyword>
<feature type="compositionally biased region" description="Low complexity" evidence="3">
    <location>
        <begin position="68"/>
        <end position="94"/>
    </location>
</feature>
<dbReference type="RefSeq" id="XP_025600511.1">
    <property type="nucleotide sequence ID" value="XM_025745035.1"/>
</dbReference>
<evidence type="ECO:0000313" key="6">
    <source>
        <dbReference type="Proteomes" id="UP000245946"/>
    </source>
</evidence>
<keyword evidence="2" id="KW-0539">Nucleus</keyword>
<dbReference type="GO" id="GO:0005634">
    <property type="term" value="C:nucleus"/>
    <property type="evidence" value="ECO:0007669"/>
    <property type="project" value="UniProtKB-UniRule"/>
</dbReference>
<dbReference type="InterPro" id="IPR009071">
    <property type="entry name" value="HMG_box_dom"/>
</dbReference>
<dbReference type="STRING" id="58919.A0A316ZH25"/>
<feature type="compositionally biased region" description="Basic and acidic residues" evidence="3">
    <location>
        <begin position="95"/>
        <end position="157"/>
    </location>
</feature>
<dbReference type="SMART" id="SM00398">
    <property type="entry name" value="HMG"/>
    <property type="match status" value="2"/>
</dbReference>
<dbReference type="EMBL" id="KZ819286">
    <property type="protein sequence ID" value="PWO00233.1"/>
    <property type="molecule type" value="Genomic_DNA"/>
</dbReference>
<gene>
    <name evidence="5" type="ORF">FA09DRAFT_358971</name>
</gene>
<dbReference type="PANTHER" id="PTHR48112:SF22">
    <property type="entry name" value="MITOCHONDRIAL TRANSCRIPTION FACTOR A, ISOFORM B"/>
    <property type="match status" value="1"/>
</dbReference>
<keyword evidence="1 2" id="KW-0238">DNA-binding</keyword>
<dbReference type="GeneID" id="37272579"/>
<dbReference type="PANTHER" id="PTHR48112">
    <property type="entry name" value="HIGH MOBILITY GROUP PROTEIN DSP1"/>
    <property type="match status" value="1"/>
</dbReference>
<name>A0A316ZH25_9BASI</name>
<reference evidence="5 6" key="1">
    <citation type="journal article" date="2018" name="Mol. Biol. Evol.">
        <title>Broad Genomic Sampling Reveals a Smut Pathogenic Ancestry of the Fungal Clade Ustilaginomycotina.</title>
        <authorList>
            <person name="Kijpornyongpan T."/>
            <person name="Mondo S.J."/>
            <person name="Barry K."/>
            <person name="Sandor L."/>
            <person name="Lee J."/>
            <person name="Lipzen A."/>
            <person name="Pangilinan J."/>
            <person name="LaButti K."/>
            <person name="Hainaut M."/>
            <person name="Henrissat B."/>
            <person name="Grigoriev I.V."/>
            <person name="Spatafora J.W."/>
            <person name="Aime M.C."/>
        </authorList>
    </citation>
    <scope>NUCLEOTIDE SEQUENCE [LARGE SCALE GENOMIC DNA]</scope>
    <source>
        <strain evidence="5 6">MCA 4186</strain>
    </source>
</reference>
<dbReference type="InterPro" id="IPR050342">
    <property type="entry name" value="HMGB"/>
</dbReference>
<evidence type="ECO:0000313" key="5">
    <source>
        <dbReference type="EMBL" id="PWO00233.1"/>
    </source>
</evidence>
<protein>
    <recommendedName>
        <fullName evidence="4">HMG box domain-containing protein</fullName>
    </recommendedName>
</protein>
<evidence type="ECO:0000259" key="4">
    <source>
        <dbReference type="PROSITE" id="PS50118"/>
    </source>
</evidence>
<evidence type="ECO:0000256" key="2">
    <source>
        <dbReference type="PROSITE-ProRule" id="PRU00267"/>
    </source>
</evidence>
<dbReference type="Gene3D" id="1.10.30.10">
    <property type="entry name" value="High mobility group box domain"/>
    <property type="match status" value="2"/>
</dbReference>
<feature type="DNA-binding region" description="HMG box" evidence="2">
    <location>
        <begin position="289"/>
        <end position="353"/>
    </location>
</feature>
<dbReference type="GO" id="GO:0006357">
    <property type="term" value="P:regulation of transcription by RNA polymerase II"/>
    <property type="evidence" value="ECO:0007669"/>
    <property type="project" value="TreeGrafter"/>
</dbReference>
<dbReference type="GO" id="GO:0003677">
    <property type="term" value="F:DNA binding"/>
    <property type="evidence" value="ECO:0007669"/>
    <property type="project" value="UniProtKB-UniRule"/>
</dbReference>